<evidence type="ECO:0000256" key="4">
    <source>
        <dbReference type="ARBA" id="ARBA00022692"/>
    </source>
</evidence>
<comment type="similarity">
    <text evidence="2">Belongs to the EccE family.</text>
</comment>
<evidence type="ECO:0000256" key="8">
    <source>
        <dbReference type="SAM" id="Phobius"/>
    </source>
</evidence>
<evidence type="ECO:0000259" key="9">
    <source>
        <dbReference type="Pfam" id="PF11203"/>
    </source>
</evidence>
<organism evidence="10 11">
    <name type="scientific">[Mycobacterium] manitobense</name>
    <dbReference type="NCBI Taxonomy" id="190147"/>
    <lineage>
        <taxon>Bacteria</taxon>
        <taxon>Bacillati</taxon>
        <taxon>Actinomycetota</taxon>
        <taxon>Actinomycetes</taxon>
        <taxon>Mycobacteriales</taxon>
        <taxon>Mycobacteriaceae</taxon>
        <taxon>Mycolicibacterium</taxon>
    </lineage>
</organism>
<evidence type="ECO:0000256" key="6">
    <source>
        <dbReference type="ARBA" id="ARBA00023136"/>
    </source>
</evidence>
<reference evidence="10" key="2">
    <citation type="journal article" date="2022" name="BMC Genomics">
        <title>Comparative genome analysis of mycobacteria focusing on tRNA and non-coding RNA.</title>
        <authorList>
            <person name="Behra P.R.K."/>
            <person name="Pettersson B.M.F."/>
            <person name="Ramesh M."/>
            <person name="Das S."/>
            <person name="Dasgupta S."/>
            <person name="Kirsebom L.A."/>
        </authorList>
    </citation>
    <scope>NUCLEOTIDE SEQUENCE</scope>
    <source>
        <strain evidence="10">DSM 44615</strain>
    </source>
</reference>
<dbReference type="AlphaFoldDB" id="A0A9X2Y6V4"/>
<gene>
    <name evidence="10" type="primary">eccE</name>
    <name evidence="10" type="ORF">H7I41_03700</name>
</gene>
<dbReference type="NCBIfam" id="TIGR03923">
    <property type="entry name" value="T7SS_EccE"/>
    <property type="match status" value="1"/>
</dbReference>
<comment type="subcellular location">
    <subcellularLocation>
        <location evidence="1">Cell membrane</location>
    </subcellularLocation>
</comment>
<evidence type="ECO:0000256" key="5">
    <source>
        <dbReference type="ARBA" id="ARBA00022989"/>
    </source>
</evidence>
<evidence type="ECO:0000313" key="10">
    <source>
        <dbReference type="EMBL" id="MCV7169027.1"/>
    </source>
</evidence>
<dbReference type="Proteomes" id="UP001140293">
    <property type="component" value="Unassembled WGS sequence"/>
</dbReference>
<comment type="caution">
    <text evidence="10">The sequence shown here is derived from an EMBL/GenBank/DDBJ whole genome shotgun (WGS) entry which is preliminary data.</text>
</comment>
<dbReference type="GO" id="GO:0005886">
    <property type="term" value="C:plasma membrane"/>
    <property type="evidence" value="ECO:0007669"/>
    <property type="project" value="UniProtKB-SubCell"/>
</dbReference>
<dbReference type="Pfam" id="PF11203">
    <property type="entry name" value="EccE"/>
    <property type="match status" value="1"/>
</dbReference>
<keyword evidence="4 8" id="KW-0812">Transmembrane</keyword>
<evidence type="ECO:0000256" key="7">
    <source>
        <dbReference type="SAM" id="MobiDB-lite"/>
    </source>
</evidence>
<feature type="region of interest" description="Disordered" evidence="7">
    <location>
        <begin position="275"/>
        <end position="321"/>
    </location>
</feature>
<accession>A0A9X2Y6V4</accession>
<name>A0A9X2Y6V4_9MYCO</name>
<sequence>MTVRITLAALVIVAAALAYPWQTTLDWWVLGVAAAVLIVVFAWWRGLFATTMVSRRLAVWRRNHGKRHAKGSGRPAAYATVVLRLDPSEQRAVPLPLIAGYVERYGIRAHKVKVVSHDAGGTRTTWVSLTLGAADNLAALQARSTSIPLQETAQIAGRRLTDHLREAGWNVTVEDRADTPVPPGAKETWRGVRDEAGFVAAYRVAVKDNLSETLAAVPALSSDTWTALEITGTAARRSVAVGCAVRTAERPGAGAPAAGLTPQRGRHRPALEALAPASDERLEGDPTALPDGLLDQLWWPTDQPGRREPVTQDAVAAQASM</sequence>
<keyword evidence="6 8" id="KW-0472">Membrane</keyword>
<keyword evidence="3" id="KW-1003">Cell membrane</keyword>
<evidence type="ECO:0000256" key="1">
    <source>
        <dbReference type="ARBA" id="ARBA00004236"/>
    </source>
</evidence>
<dbReference type="EMBL" id="JACKSJ010000025">
    <property type="protein sequence ID" value="MCV7169027.1"/>
    <property type="molecule type" value="Genomic_DNA"/>
</dbReference>
<dbReference type="InterPro" id="IPR050051">
    <property type="entry name" value="EccE_dom"/>
</dbReference>
<dbReference type="InterPro" id="IPR021368">
    <property type="entry name" value="T7SS_EccE"/>
</dbReference>
<dbReference type="RefSeq" id="WP_264011218.1">
    <property type="nucleotide sequence ID" value="NZ_JACKSJ010000025.1"/>
</dbReference>
<evidence type="ECO:0000256" key="3">
    <source>
        <dbReference type="ARBA" id="ARBA00022475"/>
    </source>
</evidence>
<keyword evidence="11" id="KW-1185">Reference proteome</keyword>
<evidence type="ECO:0000256" key="2">
    <source>
        <dbReference type="ARBA" id="ARBA00007759"/>
    </source>
</evidence>
<keyword evidence="5 8" id="KW-1133">Transmembrane helix</keyword>
<proteinExistence type="inferred from homology"/>
<feature type="domain" description="Type VII secretion system protein EccE" evidence="9">
    <location>
        <begin position="121"/>
        <end position="203"/>
    </location>
</feature>
<evidence type="ECO:0000313" key="11">
    <source>
        <dbReference type="Proteomes" id="UP001140293"/>
    </source>
</evidence>
<feature type="transmembrane region" description="Helical" evidence="8">
    <location>
        <begin position="28"/>
        <end position="48"/>
    </location>
</feature>
<reference evidence="10" key="1">
    <citation type="submission" date="2020-07" db="EMBL/GenBank/DDBJ databases">
        <authorList>
            <person name="Pettersson B.M.F."/>
            <person name="Behra P.R.K."/>
            <person name="Ramesh M."/>
            <person name="Das S."/>
            <person name="Dasgupta S."/>
            <person name="Kirsebom L.A."/>
        </authorList>
    </citation>
    <scope>NUCLEOTIDE SEQUENCE</scope>
    <source>
        <strain evidence="10">DSM 44615</strain>
    </source>
</reference>
<protein>
    <submittedName>
        <fullName evidence="10">Type VII secretion protein EccE</fullName>
    </submittedName>
</protein>